<dbReference type="Pfam" id="PF21922">
    <property type="entry name" value="PBP_dimer_2"/>
    <property type="match status" value="1"/>
</dbReference>
<dbReference type="PANTHER" id="PTHR30627:SF24">
    <property type="entry name" value="PENICILLIN-BINDING PROTEIN 4B"/>
    <property type="match status" value="1"/>
</dbReference>
<keyword evidence="3" id="KW-0131">Cell cycle</keyword>
<dbReference type="GO" id="GO:0051301">
    <property type="term" value="P:cell division"/>
    <property type="evidence" value="ECO:0007669"/>
    <property type="project" value="UniProtKB-KW"/>
</dbReference>
<dbReference type="InterPro" id="IPR012338">
    <property type="entry name" value="Beta-lactam/transpept-like"/>
</dbReference>
<dbReference type="EMBL" id="AP024525">
    <property type="protein sequence ID" value="BCT74320.1"/>
    <property type="molecule type" value="Genomic_DNA"/>
</dbReference>
<sequence length="492" mass="51335">MNQAIRNAWVAIAAMFALVMGAISYVQVIGADELNKNSQNNRAILQTFCQERGPITVAGKPIAQSVASGSDSCKFQRTYPGDAALYAGLTGFYSNVYGSSGLENSMNSTLTGTSDQLLLDKIRQLFLGEQPKGASVELTIDPAIQKLAYDLIPDGQRGSIVVTNPKTGAIIAMVSKPSYDPNLIATQDQAAASAAMKQISAQPGINLNQGVSGPTGALLAPGSVFKLVDTAAALASGKYNKDSTLPNPAELTLPGTTTKLPNYAGGNCYTRDTADFAFALQQSCNTPFASIALDLGQDAIGKQAAAFGFGQDAGDQLHLDYSPGVWPQKLDQAQLAQSAVGQFDVKASPLQIALMTSAIANGGVQMKPSLVKQVTAPDLRVVSQPKPEVLRTATTPEIARQITTWMASVVSQGIASKAAVPGIQVAGKTGTAELGVTDSKGQMLNNSWFTGFAPADNPQVQVTVVMEGVDIYQGAALTSPTASKIFKAVLNK</sequence>
<dbReference type="Proteomes" id="UP001319861">
    <property type="component" value="Chromosome"/>
</dbReference>
<evidence type="ECO:0000259" key="1">
    <source>
        <dbReference type="Pfam" id="PF00905"/>
    </source>
</evidence>
<dbReference type="Gene3D" id="3.90.1310.10">
    <property type="entry name" value="Penicillin-binding protein 2a (Domain 2)"/>
    <property type="match status" value="1"/>
</dbReference>
<protein>
    <submittedName>
        <fullName evidence="3">Cell division protein FtsI</fullName>
    </submittedName>
</protein>
<dbReference type="PANTHER" id="PTHR30627">
    <property type="entry name" value="PEPTIDOGLYCAN D,D-TRANSPEPTIDASE"/>
    <property type="match status" value="1"/>
</dbReference>
<proteinExistence type="predicted"/>
<feature type="domain" description="Penicillin binding protein A dimerisation" evidence="2">
    <location>
        <begin position="52"/>
        <end position="136"/>
    </location>
</feature>
<dbReference type="InterPro" id="IPR054120">
    <property type="entry name" value="PBPA_dimer"/>
</dbReference>
<gene>
    <name evidence="3" type="ORF">SCMU_01620</name>
</gene>
<keyword evidence="3" id="KW-0132">Cell division</keyword>
<accession>A0ABN6FD25</accession>
<feature type="domain" description="Penicillin-binding protein transpeptidase" evidence="1">
    <location>
        <begin position="158"/>
        <end position="486"/>
    </location>
</feature>
<dbReference type="SUPFAM" id="SSF56601">
    <property type="entry name" value="beta-lactamase/transpeptidase-like"/>
    <property type="match status" value="1"/>
</dbReference>
<keyword evidence="4" id="KW-1185">Reference proteome</keyword>
<evidence type="ECO:0000259" key="2">
    <source>
        <dbReference type="Pfam" id="PF21922"/>
    </source>
</evidence>
<organism evidence="3 4">
    <name type="scientific">Sinomonas cyclohexanicum</name>
    <name type="common">Corynebacterium cyclohexanicum</name>
    <dbReference type="NCBI Taxonomy" id="322009"/>
    <lineage>
        <taxon>Bacteria</taxon>
        <taxon>Bacillati</taxon>
        <taxon>Actinomycetota</taxon>
        <taxon>Actinomycetes</taxon>
        <taxon>Micrococcales</taxon>
        <taxon>Micrococcaceae</taxon>
        <taxon>Sinomonas</taxon>
    </lineage>
</organism>
<name>A0ABN6FD25_SINCY</name>
<dbReference type="InterPro" id="IPR050515">
    <property type="entry name" value="Beta-lactam/transpept"/>
</dbReference>
<evidence type="ECO:0000313" key="3">
    <source>
        <dbReference type="EMBL" id="BCT74320.1"/>
    </source>
</evidence>
<dbReference type="InterPro" id="IPR001460">
    <property type="entry name" value="PCN-bd_Tpept"/>
</dbReference>
<dbReference type="Pfam" id="PF00905">
    <property type="entry name" value="Transpeptidase"/>
    <property type="match status" value="1"/>
</dbReference>
<reference evidence="3 4" key="1">
    <citation type="journal article" date="2021" name="J. Biosci. Bioeng.">
        <title>Identification and characterization of a chc gene cluster responsible for the aromatization pathway of cyclohexanecarboxylate degradation in Sinomonas cyclohexanicum ATCC 51369.</title>
        <authorList>
            <person name="Yamamoto T."/>
            <person name="Hasegawa Y."/>
            <person name="Lau P.C.K."/>
            <person name="Iwaki H."/>
        </authorList>
    </citation>
    <scope>NUCLEOTIDE SEQUENCE [LARGE SCALE GENOMIC DNA]</scope>
    <source>
        <strain evidence="3 4">ATCC 51369</strain>
    </source>
</reference>
<evidence type="ECO:0000313" key="4">
    <source>
        <dbReference type="Proteomes" id="UP001319861"/>
    </source>
</evidence>
<dbReference type="Gene3D" id="3.40.710.10">
    <property type="entry name" value="DD-peptidase/beta-lactamase superfamily"/>
    <property type="match status" value="1"/>
</dbReference>